<reference evidence="2 3" key="1">
    <citation type="submission" date="2018-06" db="EMBL/GenBank/DDBJ databases">
        <title>Complete Genomes of Monosporascus.</title>
        <authorList>
            <person name="Robinson A.J."/>
            <person name="Natvig D.O."/>
        </authorList>
    </citation>
    <scope>NUCLEOTIDE SEQUENCE [LARGE SCALE GENOMIC DNA]</scope>
    <source>
        <strain evidence="2 3">CBS 609.92</strain>
    </source>
</reference>
<feature type="domain" description="Cyanovirin-N" evidence="1">
    <location>
        <begin position="2"/>
        <end position="105"/>
    </location>
</feature>
<evidence type="ECO:0000313" key="2">
    <source>
        <dbReference type="EMBL" id="RYO85747.1"/>
    </source>
</evidence>
<proteinExistence type="predicted"/>
<name>A0ABY0HAD0_9PEZI</name>
<gene>
    <name evidence="2" type="ORF">DL762_005068</name>
</gene>
<sequence length="125" mass="13787">MSFHISAEDIAVHDGHILRARLRNEGGELVDAEIDLDECIGNDNGRFDWSGKEFSHTAEDISFSIEGGDSVPVLRARLRDVNGEFHNADVNLSERIGNQNGSFVFISKTGRGLLCFNSINFYTAA</sequence>
<dbReference type="InterPro" id="IPR036673">
    <property type="entry name" value="Cyanovirin-N_sf"/>
</dbReference>
<dbReference type="EMBL" id="QJNS01000129">
    <property type="protein sequence ID" value="RYO85747.1"/>
    <property type="molecule type" value="Genomic_DNA"/>
</dbReference>
<protein>
    <recommendedName>
        <fullName evidence="1">Cyanovirin-N domain-containing protein</fullName>
    </recommendedName>
</protein>
<dbReference type="PANTHER" id="PTHR42076:SF1">
    <property type="entry name" value="CYANOVIRIN-N DOMAIN-CONTAINING PROTEIN"/>
    <property type="match status" value="1"/>
</dbReference>
<dbReference type="InterPro" id="IPR011058">
    <property type="entry name" value="Cyanovirin-N"/>
</dbReference>
<dbReference type="Proteomes" id="UP000294003">
    <property type="component" value="Unassembled WGS sequence"/>
</dbReference>
<accession>A0ABY0HAD0</accession>
<dbReference type="Pfam" id="PF08881">
    <property type="entry name" value="CVNH"/>
    <property type="match status" value="1"/>
</dbReference>
<dbReference type="PANTHER" id="PTHR42076">
    <property type="entry name" value="CYANOVIRIN-N HOMOLOG"/>
    <property type="match status" value="1"/>
</dbReference>
<dbReference type="SUPFAM" id="SSF51322">
    <property type="entry name" value="Cyanovirin-N"/>
    <property type="match status" value="1"/>
</dbReference>
<comment type="caution">
    <text evidence="2">The sequence shown here is derived from an EMBL/GenBank/DDBJ whole genome shotgun (WGS) entry which is preliminary data.</text>
</comment>
<dbReference type="SMART" id="SM01111">
    <property type="entry name" value="CVNH"/>
    <property type="match status" value="1"/>
</dbReference>
<dbReference type="Gene3D" id="2.30.60.10">
    <property type="entry name" value="Cyanovirin-N"/>
    <property type="match status" value="1"/>
</dbReference>
<keyword evidence="3" id="KW-1185">Reference proteome</keyword>
<evidence type="ECO:0000313" key="3">
    <source>
        <dbReference type="Proteomes" id="UP000294003"/>
    </source>
</evidence>
<organism evidence="2 3">
    <name type="scientific">Monosporascus cannonballus</name>
    <dbReference type="NCBI Taxonomy" id="155416"/>
    <lineage>
        <taxon>Eukaryota</taxon>
        <taxon>Fungi</taxon>
        <taxon>Dikarya</taxon>
        <taxon>Ascomycota</taxon>
        <taxon>Pezizomycotina</taxon>
        <taxon>Sordariomycetes</taxon>
        <taxon>Xylariomycetidae</taxon>
        <taxon>Xylariales</taxon>
        <taxon>Xylariales incertae sedis</taxon>
        <taxon>Monosporascus</taxon>
    </lineage>
</organism>
<evidence type="ECO:0000259" key="1">
    <source>
        <dbReference type="SMART" id="SM01111"/>
    </source>
</evidence>